<accession>A0A2H0YVV4</accession>
<evidence type="ECO:0000313" key="2">
    <source>
        <dbReference type="EMBL" id="PIS41863.1"/>
    </source>
</evidence>
<dbReference type="Pfam" id="PF01894">
    <property type="entry name" value="YjbQ"/>
    <property type="match status" value="1"/>
</dbReference>
<dbReference type="InterPro" id="IPR035917">
    <property type="entry name" value="YjbQ-like_sf"/>
</dbReference>
<evidence type="ECO:0000256" key="1">
    <source>
        <dbReference type="ARBA" id="ARBA00005534"/>
    </source>
</evidence>
<dbReference type="SUPFAM" id="SSF111038">
    <property type="entry name" value="YjbQ-like"/>
    <property type="match status" value="1"/>
</dbReference>
<name>A0A2H0YVV4_9BACT</name>
<dbReference type="AlphaFoldDB" id="A0A2H0YVV4"/>
<dbReference type="PANTHER" id="PTHR30615:SF8">
    <property type="entry name" value="UPF0047 PROTEIN C4A8.02C"/>
    <property type="match status" value="1"/>
</dbReference>
<protein>
    <recommendedName>
        <fullName evidence="4">Secondary thiamine-phosphate synthase enzyme</fullName>
    </recommendedName>
</protein>
<evidence type="ECO:0000313" key="3">
    <source>
        <dbReference type="Proteomes" id="UP000228711"/>
    </source>
</evidence>
<evidence type="ECO:0008006" key="4">
    <source>
        <dbReference type="Google" id="ProtNLM"/>
    </source>
</evidence>
<comment type="similarity">
    <text evidence="1">Belongs to the UPF0047 family.</text>
</comment>
<dbReference type="Gene3D" id="2.60.120.460">
    <property type="entry name" value="YjbQ-like"/>
    <property type="match status" value="1"/>
</dbReference>
<proteinExistence type="inferred from homology"/>
<reference evidence="3" key="1">
    <citation type="submission" date="2017-09" db="EMBL/GenBank/DDBJ databases">
        <title>Depth-based differentiation of microbial function through sediment-hosted aquifers and enrichment of novel symbionts in the deep terrestrial subsurface.</title>
        <authorList>
            <person name="Probst A.J."/>
            <person name="Ladd B."/>
            <person name="Jarett J.K."/>
            <person name="Geller-Mcgrath D.E."/>
            <person name="Sieber C.M.K."/>
            <person name="Emerson J.B."/>
            <person name="Anantharaman K."/>
            <person name="Thomas B.C."/>
            <person name="Malmstrom R."/>
            <person name="Stieglmeier M."/>
            <person name="Klingl A."/>
            <person name="Woyke T."/>
            <person name="Ryan C.M."/>
            <person name="Banfield J.F."/>
        </authorList>
    </citation>
    <scope>NUCLEOTIDE SEQUENCE [LARGE SCALE GENOMIC DNA]</scope>
</reference>
<dbReference type="InterPro" id="IPR001602">
    <property type="entry name" value="UPF0047_YjbQ-like"/>
</dbReference>
<dbReference type="Proteomes" id="UP000228711">
    <property type="component" value="Unassembled WGS sequence"/>
</dbReference>
<organism evidence="2 3">
    <name type="scientific">Candidatus Kerfeldbacteria bacterium CG08_land_8_20_14_0_20_42_7</name>
    <dbReference type="NCBI Taxonomy" id="2014245"/>
    <lineage>
        <taxon>Bacteria</taxon>
        <taxon>Candidatus Kerfeldiibacteriota</taxon>
    </lineage>
</organism>
<sequence>MTMGTAVAATKTLHFKTKYRQEFITITPEIEKFIAECDIKVGTVTIQSHHTTASIWVNEDEKNLIGPNEKLGYTADLSRALDRFASPEEEYGHNDIRDINNPKGKRNTHLCDADSCGVIHECINGHAHAQAMLLTSSVTMIIENGKLIKGRWQQIMLIELDHDRERDVTILVQGIK</sequence>
<dbReference type="PANTHER" id="PTHR30615">
    <property type="entry name" value="UNCHARACTERIZED PROTEIN YJBQ-RELATED"/>
    <property type="match status" value="1"/>
</dbReference>
<comment type="caution">
    <text evidence="2">The sequence shown here is derived from an EMBL/GenBank/DDBJ whole genome shotgun (WGS) entry which is preliminary data.</text>
</comment>
<dbReference type="EMBL" id="PEXV01000029">
    <property type="protein sequence ID" value="PIS41863.1"/>
    <property type="molecule type" value="Genomic_DNA"/>
</dbReference>
<gene>
    <name evidence="2" type="ORF">COT25_00800</name>
</gene>